<accession>A0A6G1FCS6</accession>
<gene>
    <name evidence="1" type="ORF">E2562_026443</name>
</gene>
<protein>
    <submittedName>
        <fullName evidence="1">Uncharacterized protein</fullName>
    </submittedName>
</protein>
<dbReference type="EMBL" id="SPHZ02000001">
    <property type="protein sequence ID" value="KAF0934697.1"/>
    <property type="molecule type" value="Genomic_DNA"/>
</dbReference>
<comment type="caution">
    <text evidence="1">The sequence shown here is derived from an EMBL/GenBank/DDBJ whole genome shotgun (WGS) entry which is preliminary data.</text>
</comment>
<evidence type="ECO:0000313" key="2">
    <source>
        <dbReference type="Proteomes" id="UP000479710"/>
    </source>
</evidence>
<organism evidence="1 2">
    <name type="scientific">Oryza meyeriana var. granulata</name>
    <dbReference type="NCBI Taxonomy" id="110450"/>
    <lineage>
        <taxon>Eukaryota</taxon>
        <taxon>Viridiplantae</taxon>
        <taxon>Streptophyta</taxon>
        <taxon>Embryophyta</taxon>
        <taxon>Tracheophyta</taxon>
        <taxon>Spermatophyta</taxon>
        <taxon>Magnoliopsida</taxon>
        <taxon>Liliopsida</taxon>
        <taxon>Poales</taxon>
        <taxon>Poaceae</taxon>
        <taxon>BOP clade</taxon>
        <taxon>Oryzoideae</taxon>
        <taxon>Oryzeae</taxon>
        <taxon>Oryzinae</taxon>
        <taxon>Oryza</taxon>
        <taxon>Oryza meyeriana</taxon>
    </lineage>
</organism>
<dbReference type="AlphaFoldDB" id="A0A6G1FCS6"/>
<reference evidence="1 2" key="1">
    <citation type="submission" date="2019-11" db="EMBL/GenBank/DDBJ databases">
        <title>Whole genome sequence of Oryza granulata.</title>
        <authorList>
            <person name="Li W."/>
        </authorList>
    </citation>
    <scope>NUCLEOTIDE SEQUENCE [LARGE SCALE GENOMIC DNA]</scope>
    <source>
        <strain evidence="2">cv. Menghai</strain>
        <tissue evidence="1">Leaf</tissue>
    </source>
</reference>
<sequence>MFVAAVCRCPVPSPVSISPPKPPPLSSSRAAVLPHHGTVVIVFTALLPLECTAPPPSCLCLVAAWLRCPCRVALLL</sequence>
<evidence type="ECO:0000313" key="1">
    <source>
        <dbReference type="EMBL" id="KAF0934697.1"/>
    </source>
</evidence>
<name>A0A6G1FCS6_9ORYZ</name>
<proteinExistence type="predicted"/>
<dbReference type="Proteomes" id="UP000479710">
    <property type="component" value="Unassembled WGS sequence"/>
</dbReference>
<keyword evidence="2" id="KW-1185">Reference proteome</keyword>